<dbReference type="InterPro" id="IPR027417">
    <property type="entry name" value="P-loop_NTPase"/>
</dbReference>
<feature type="coiled-coil region" evidence="1">
    <location>
        <begin position="382"/>
        <end position="426"/>
    </location>
</feature>
<organism evidence="4">
    <name type="scientific">Bosea sp. NBC_00436</name>
    <dbReference type="NCBI Taxonomy" id="2969620"/>
    <lineage>
        <taxon>Bacteria</taxon>
        <taxon>Pseudomonadati</taxon>
        <taxon>Pseudomonadota</taxon>
        <taxon>Alphaproteobacteria</taxon>
        <taxon>Hyphomicrobiales</taxon>
        <taxon>Boseaceae</taxon>
        <taxon>Bosea</taxon>
    </lineage>
</organism>
<dbReference type="Pfam" id="PF10088">
    <property type="entry name" value="DUF2326"/>
    <property type="match status" value="1"/>
</dbReference>
<accession>A0A9E8CR68</accession>
<sequence length="586" mass="64948">MIHGIGSSIESFRTLEFRAGLNILLADQHSSSTLTDSRNSLGKSSVVEIIHFLLGGRADGDSVFKAAALATSSFWGEFTFAGTRLRVERRVWDRDKVFVKFQSEPKTPLRHEGDLFDPHVSIKDWTAWLGNACFKLPLTVEGTVFAEGGPTFRSLFGYFARRRSDNGFNSPWKYASAIPDAEGHLALSYLFGLDWTIARDFERKKLSRKELQAESRRAAARDPKLGNLAAATAELMVAEQRAERIRTDLNGFKVEAHYEDLVLEAGDAKRAAERLSRSAIEIRNVIDSIEASISGETSPGIETVESLYDEVGIQLPDSVRRGFEEVREFHEAVISNRRAHLAMELERNRNQLAGLEADRRIQTARRTEILRHLSGKGAFGDLADIQRRLAEAEQSVSALKTQKDTLQRLEADKADQKIERISLKQRLDRDLEARLPAVRAAVLAVDEALIALYGPARPKSLRIEGTETGPKFIVSVAGDRSGGISNMEIFAMDYALLKVTSESLGGPGFLIHDSHLFDGVDARQAAAAIEIAGSFAETHGRQYLVTMNSDKFDALPFPEAFDARSHVLPVVLKDTDTGGLFGFRFE</sequence>
<dbReference type="EMBL" id="CP102774">
    <property type="protein sequence ID" value="UZF88949.1"/>
    <property type="molecule type" value="Genomic_DNA"/>
</dbReference>
<feature type="domain" description="ABC-three component systems C-terminal" evidence="3">
    <location>
        <begin position="283"/>
        <end position="398"/>
    </location>
</feature>
<reference evidence="4" key="1">
    <citation type="submission" date="2022-08" db="EMBL/GenBank/DDBJ databases">
        <title>Complete Genome Sequences of 2 Bosea sp. soil isolates.</title>
        <authorList>
            <person name="Alvarez Arevalo M."/>
            <person name="Sterndorff E.B."/>
            <person name="Faurdal D."/>
            <person name="Joergensen T.S."/>
            <person name="Weber T."/>
        </authorList>
    </citation>
    <scope>NUCLEOTIDE SEQUENCE</scope>
    <source>
        <strain evidence="4">NBC_00436</strain>
    </source>
</reference>
<evidence type="ECO:0000259" key="3">
    <source>
        <dbReference type="Pfam" id="PF20275"/>
    </source>
</evidence>
<keyword evidence="1" id="KW-0175">Coiled coil</keyword>
<proteinExistence type="predicted"/>
<evidence type="ECO:0000256" key="1">
    <source>
        <dbReference type="SAM" id="Coils"/>
    </source>
</evidence>
<dbReference type="InterPro" id="IPR046919">
    <property type="entry name" value="ABC-3C_CTD10"/>
</dbReference>
<gene>
    <name evidence="4" type="ORF">NWE54_09270</name>
</gene>
<evidence type="ECO:0000313" key="4">
    <source>
        <dbReference type="EMBL" id="UZF88949.1"/>
    </source>
</evidence>
<dbReference type="InterPro" id="IPR018760">
    <property type="entry name" value="DUF2326"/>
</dbReference>
<protein>
    <submittedName>
        <fullName evidence="4">DUF2326 domain-containing protein</fullName>
    </submittedName>
</protein>
<evidence type="ECO:0000259" key="2">
    <source>
        <dbReference type="Pfam" id="PF10088"/>
    </source>
</evidence>
<dbReference type="Pfam" id="PF20275">
    <property type="entry name" value="CTD10"/>
    <property type="match status" value="1"/>
</dbReference>
<name>A0A9E8CR68_9HYPH</name>
<dbReference type="Gene3D" id="3.40.50.300">
    <property type="entry name" value="P-loop containing nucleotide triphosphate hydrolases"/>
    <property type="match status" value="1"/>
</dbReference>
<feature type="domain" description="DUF2326" evidence="2">
    <location>
        <begin position="451"/>
        <end position="585"/>
    </location>
</feature>
<dbReference type="AlphaFoldDB" id="A0A9E8CR68"/>